<dbReference type="InterPro" id="IPR020472">
    <property type="entry name" value="WD40_PAC1"/>
</dbReference>
<keyword evidence="2" id="KW-0677">Repeat</keyword>
<dbReference type="InterPro" id="IPR001680">
    <property type="entry name" value="WD40_rpt"/>
</dbReference>
<organism evidence="5 6">
    <name type="scientific">Orbilia javanica</name>
    <dbReference type="NCBI Taxonomy" id="47235"/>
    <lineage>
        <taxon>Eukaryota</taxon>
        <taxon>Fungi</taxon>
        <taxon>Dikarya</taxon>
        <taxon>Ascomycota</taxon>
        <taxon>Pezizomycotina</taxon>
        <taxon>Orbiliomycetes</taxon>
        <taxon>Orbiliales</taxon>
        <taxon>Orbiliaceae</taxon>
        <taxon>Orbilia</taxon>
    </lineage>
</organism>
<proteinExistence type="predicted"/>
<dbReference type="PROSITE" id="PS00678">
    <property type="entry name" value="WD_REPEATS_1"/>
    <property type="match status" value="5"/>
</dbReference>
<comment type="caution">
    <text evidence="5">The sequence shown here is derived from an EMBL/GenBank/DDBJ whole genome shotgun (WGS) entry which is preliminary data.</text>
</comment>
<dbReference type="GO" id="GO:0003824">
    <property type="term" value="F:catalytic activity"/>
    <property type="evidence" value="ECO:0007669"/>
    <property type="project" value="InterPro"/>
</dbReference>
<dbReference type="Proteomes" id="UP001313282">
    <property type="component" value="Unassembled WGS sequence"/>
</dbReference>
<feature type="repeat" description="WD" evidence="3">
    <location>
        <begin position="978"/>
        <end position="1019"/>
    </location>
</feature>
<dbReference type="SUPFAM" id="SSF52540">
    <property type="entry name" value="P-loop containing nucleoside triphosphate hydrolases"/>
    <property type="match status" value="1"/>
</dbReference>
<name>A0AAN8MKS4_9PEZI</name>
<dbReference type="Pfam" id="PF00400">
    <property type="entry name" value="WD40"/>
    <property type="match status" value="9"/>
</dbReference>
<feature type="repeat" description="WD" evidence="3">
    <location>
        <begin position="1146"/>
        <end position="1178"/>
    </location>
</feature>
<dbReference type="SMART" id="SM00320">
    <property type="entry name" value="WD40"/>
    <property type="match status" value="9"/>
</dbReference>
<dbReference type="Gene3D" id="3.40.50.300">
    <property type="entry name" value="P-loop containing nucleotide triphosphate hydrolases"/>
    <property type="match status" value="1"/>
</dbReference>
<evidence type="ECO:0000256" key="3">
    <source>
        <dbReference type="PROSITE-ProRule" id="PRU00221"/>
    </source>
</evidence>
<evidence type="ECO:0000256" key="2">
    <source>
        <dbReference type="ARBA" id="ARBA00022737"/>
    </source>
</evidence>
<dbReference type="PROSITE" id="PS50294">
    <property type="entry name" value="WD_REPEATS_REGION"/>
    <property type="match status" value="9"/>
</dbReference>
<dbReference type="PANTHER" id="PTHR19848">
    <property type="entry name" value="WD40 REPEAT PROTEIN"/>
    <property type="match status" value="1"/>
</dbReference>
<dbReference type="InterPro" id="IPR027417">
    <property type="entry name" value="P-loop_NTPase"/>
</dbReference>
<evidence type="ECO:0000256" key="1">
    <source>
        <dbReference type="ARBA" id="ARBA00022574"/>
    </source>
</evidence>
<dbReference type="InterPro" id="IPR011047">
    <property type="entry name" value="Quinoprotein_ADH-like_sf"/>
</dbReference>
<feature type="repeat" description="WD" evidence="3">
    <location>
        <begin position="894"/>
        <end position="935"/>
    </location>
</feature>
<dbReference type="SUPFAM" id="SSF51004">
    <property type="entry name" value="C-terminal (heme d1) domain of cytochrome cd1-nitrite reductase"/>
    <property type="match status" value="1"/>
</dbReference>
<dbReference type="SUPFAM" id="SSF53167">
    <property type="entry name" value="Purine and uridine phosphorylases"/>
    <property type="match status" value="1"/>
</dbReference>
<dbReference type="Gene3D" id="3.40.50.1580">
    <property type="entry name" value="Nucleoside phosphorylase domain"/>
    <property type="match status" value="1"/>
</dbReference>
<feature type="repeat" description="WD" evidence="3">
    <location>
        <begin position="1104"/>
        <end position="1145"/>
    </location>
</feature>
<dbReference type="CDD" id="cd00200">
    <property type="entry name" value="WD40"/>
    <property type="match status" value="2"/>
</dbReference>
<dbReference type="PANTHER" id="PTHR19848:SF8">
    <property type="entry name" value="F-BOX AND WD REPEAT DOMAIN CONTAINING 7"/>
    <property type="match status" value="1"/>
</dbReference>
<feature type="repeat" description="WD" evidence="3">
    <location>
        <begin position="1020"/>
        <end position="1061"/>
    </location>
</feature>
<accession>A0AAN8MKS4</accession>
<evidence type="ECO:0000259" key="4">
    <source>
        <dbReference type="Pfam" id="PF24883"/>
    </source>
</evidence>
<sequence>MGMHNVVIAVMPEIGNNSAAAVATQLLNDFKSIRFGLLVGIGGGIPDDDEYDIRLGDIVVSKSKGTFGGVVQFDCGKIHPKERLERTGALNKPPAVLAGNVQTLQSEHLMNGNKIDKILSEMLQKYPHMEKTHYVYQGAENDLLFKTEYNHQGGNSCRNCDRGKIVDRELREGTSPSIHYGTIGSANRVIKDAVTREKLKRDLGIICVEMEASGLMDWFPCLVIRGICDYADSHKNKRWQPYAAATAAAYAKELLSIIPAQEITAAQQASNLEALQMLQISREQDRLLDELPYAEDACYNSRLWEHTDRCLPDTRVDLLNEITAWSQRPSSQIIFWLNGMAGTGKSTIARTAANEFANKGQLAASFFFSRGGGNLSHAGMFATTIAIQLANRLKDFKHHICKAIQDDRKIASQALRTQWERLVVSPLSNSNSHASQPFIFIIDALDECEGDDDIGLLLQLFAETASIEGIQIRVFITSRPETPIRLGFRDMPGILHFDLALHDISRAIVDLDISVFFKARFKEIRDISESAPTDWPDDETINILVQKAGGLFIYAATVYRFIKTNVDRWLPQNLLQAFLPQNEAAHPRKRRRVPPSSPTKELDAIYMQILNHSIERVNEGENKEELAKEFRKVVGSIVVLSEPLSAAALERLLGVDQGIVLLRLRHLHSVLNVPQDQDSKIRLLHPSFRDFLLDKGRCHDPLFWVDKELAHKQLATHCLKRLSCSDTGLKRDICNLKQPGILAAEVNKSWIAEHILPEMQYACQHWIEHLLHGKERHHENGPVDVFLRQHLLHWFEGLALIGKVPQGVHAVALLESFVNADESPLLHAFIRDSKRFILYSRSIIEKAPLQVYCSALAFVPQQSLVRKQLEHQMRHWVESSMVTQKEWTSLVQTLGGHTLWVNGVAFSPDSKMVASASSDKTIQIWDTATGTALQTLRGHTSWVNSVAFSSDGKLIASASNDGTVRLWSVATGTALQTFRGHVLDVNSVAFPPDGKMVASASSDKTVRIWDIATGTALQTLRGHTLWVNSVAFSPDGKLIASASNDETVRLWNATTGTPLQTLRAHILDVNCVAFSPDGKLIASASIDKTVWLWSVATGTALQTLQGHTLSVNSVAFSPDGKLVASASNDKTIWLWNTTTGAALQILRGHTSEVNSVAFSPDGKLVVSASDDKTVRLWDTAIEGAALQTTQDHTSQVNTIAFSPDGKTVASGSEDGMIQLWDATTKCVTLQTLRGDTSWISNIVFSPDGRLIASESRDGVIRLWDIVKGGAPLQTFWEYASGYADMAFSLKGDIVELRSGGKTLWIWDATTGANSATVDRLRDPLGVTQRQTVREYSFYRLATSRSGLPHARITMRDLHQ</sequence>
<dbReference type="PROSITE" id="PS50082">
    <property type="entry name" value="WD_REPEATS_2"/>
    <property type="match status" value="9"/>
</dbReference>
<dbReference type="InterPro" id="IPR011048">
    <property type="entry name" value="Haem_d1_sf"/>
</dbReference>
<feature type="repeat" description="WD" evidence="3">
    <location>
        <begin position="1062"/>
        <end position="1103"/>
    </location>
</feature>
<dbReference type="EMBL" id="JAVHNR010000007">
    <property type="protein sequence ID" value="KAK6337054.1"/>
    <property type="molecule type" value="Genomic_DNA"/>
</dbReference>
<dbReference type="Pfam" id="PF24883">
    <property type="entry name" value="NPHP3_N"/>
    <property type="match status" value="1"/>
</dbReference>
<keyword evidence="1 3" id="KW-0853">WD repeat</keyword>
<dbReference type="InterPro" id="IPR015943">
    <property type="entry name" value="WD40/YVTN_repeat-like_dom_sf"/>
</dbReference>
<feature type="repeat" description="WD" evidence="3">
    <location>
        <begin position="936"/>
        <end position="977"/>
    </location>
</feature>
<evidence type="ECO:0000313" key="6">
    <source>
        <dbReference type="Proteomes" id="UP001313282"/>
    </source>
</evidence>
<feature type="repeat" description="WD" evidence="3">
    <location>
        <begin position="1232"/>
        <end position="1265"/>
    </location>
</feature>
<protein>
    <recommendedName>
        <fullName evidence="4">Nephrocystin 3-like N-terminal domain-containing protein</fullName>
    </recommendedName>
</protein>
<reference evidence="5 6" key="1">
    <citation type="submission" date="2019-10" db="EMBL/GenBank/DDBJ databases">
        <authorList>
            <person name="Palmer J.M."/>
        </authorList>
    </citation>
    <scope>NUCLEOTIDE SEQUENCE [LARGE SCALE GENOMIC DNA]</scope>
    <source>
        <strain evidence="5 6">TWF718</strain>
    </source>
</reference>
<dbReference type="PRINTS" id="PR00320">
    <property type="entry name" value="GPROTEINBRPT"/>
</dbReference>
<feature type="repeat" description="WD" evidence="3">
    <location>
        <begin position="1189"/>
        <end position="1224"/>
    </location>
</feature>
<dbReference type="Gene3D" id="2.130.10.10">
    <property type="entry name" value="YVTN repeat-like/Quinoprotein amine dehydrogenase"/>
    <property type="match status" value="5"/>
</dbReference>
<feature type="domain" description="Nephrocystin 3-like N-terminal" evidence="4">
    <location>
        <begin position="321"/>
        <end position="479"/>
    </location>
</feature>
<dbReference type="InterPro" id="IPR019775">
    <property type="entry name" value="WD40_repeat_CS"/>
</dbReference>
<evidence type="ECO:0000313" key="5">
    <source>
        <dbReference type="EMBL" id="KAK6337054.1"/>
    </source>
</evidence>
<dbReference type="SUPFAM" id="SSF50998">
    <property type="entry name" value="Quinoprotein alcohol dehydrogenase-like"/>
    <property type="match status" value="1"/>
</dbReference>
<dbReference type="InterPro" id="IPR056884">
    <property type="entry name" value="NPHP3-like_N"/>
</dbReference>
<dbReference type="InterPro" id="IPR035994">
    <property type="entry name" value="Nucleoside_phosphorylase_sf"/>
</dbReference>
<dbReference type="GO" id="GO:0009116">
    <property type="term" value="P:nucleoside metabolic process"/>
    <property type="evidence" value="ECO:0007669"/>
    <property type="project" value="InterPro"/>
</dbReference>
<gene>
    <name evidence="5" type="ORF">TWF718_009840</name>
</gene>
<keyword evidence="6" id="KW-1185">Reference proteome</keyword>